<comment type="cofactor">
    <cofactor evidence="6">
        <name>[4Fe-4S] cluster</name>
        <dbReference type="ChEBI" id="CHEBI:49883"/>
    </cofactor>
    <text evidence="6">Binds 1 [4Fe-4S] cluster. The cluster is coordinated with 3 cysteines and an exchangeable S-adenosyl-L-methionine.</text>
</comment>
<keyword evidence="9" id="KW-1185">Reference proteome</keyword>
<feature type="binding site" evidence="6">
    <location>
        <position position="93"/>
    </location>
    <ligand>
        <name>[4Fe-4S] cluster</name>
        <dbReference type="ChEBI" id="CHEBI:49883"/>
        <note>4Fe-4S-S-AdoMet</note>
    </ligand>
</feature>
<evidence type="ECO:0000256" key="2">
    <source>
        <dbReference type="ARBA" id="ARBA00022691"/>
    </source>
</evidence>
<organism evidence="8 9">
    <name type="scientific">Olsenella uli (strain ATCC 49627 / DSM 7084 / CCUG 31166 / CIP 109912 / JCM 12494 / LMG 11480 / NCIMB 702895 / VPI D76D-27C)</name>
    <name type="common">Lactobacillus uli</name>
    <dbReference type="NCBI Taxonomy" id="633147"/>
    <lineage>
        <taxon>Bacteria</taxon>
        <taxon>Bacillati</taxon>
        <taxon>Actinomycetota</taxon>
        <taxon>Coriobacteriia</taxon>
        <taxon>Coriobacteriales</taxon>
        <taxon>Atopobiaceae</taxon>
        <taxon>Olsenella</taxon>
    </lineage>
</organism>
<dbReference type="PATRIC" id="fig|633147.7.peg.898"/>
<dbReference type="Gene3D" id="3.20.20.70">
    <property type="entry name" value="Aldolase class I"/>
    <property type="match status" value="1"/>
</dbReference>
<dbReference type="Pfam" id="PF04055">
    <property type="entry name" value="Radical_SAM"/>
    <property type="match status" value="1"/>
</dbReference>
<keyword evidence="3 6" id="KW-0479">Metal-binding</keyword>
<dbReference type="PROSITE" id="PS51918">
    <property type="entry name" value="RADICAL_SAM"/>
    <property type="match status" value="1"/>
</dbReference>
<dbReference type="EMBL" id="CP002106">
    <property type="protein sequence ID" value="ADK67768.1"/>
    <property type="molecule type" value="Genomic_DNA"/>
</dbReference>
<feature type="binding site" evidence="6">
    <location>
        <position position="100"/>
    </location>
    <ligand>
        <name>[4Fe-4S] cluster</name>
        <dbReference type="ChEBI" id="CHEBI:49883"/>
        <note>4Fe-4S-S-AdoMet</note>
    </ligand>
</feature>
<evidence type="ECO:0000256" key="6">
    <source>
        <dbReference type="PIRSR" id="PIRSR004869-50"/>
    </source>
</evidence>
<evidence type="ECO:0000256" key="4">
    <source>
        <dbReference type="ARBA" id="ARBA00023004"/>
    </source>
</evidence>
<dbReference type="RefSeq" id="WP_013251520.1">
    <property type="nucleotide sequence ID" value="NC_014363.1"/>
</dbReference>
<dbReference type="STRING" id="633147.Olsu_0654"/>
<dbReference type="AlphaFoldDB" id="E1QZF4"/>
<evidence type="ECO:0000256" key="5">
    <source>
        <dbReference type="ARBA" id="ARBA00023014"/>
    </source>
</evidence>
<dbReference type="GO" id="GO:0046872">
    <property type="term" value="F:metal ion binding"/>
    <property type="evidence" value="ECO:0007669"/>
    <property type="project" value="UniProtKB-KW"/>
</dbReference>
<proteinExistence type="predicted"/>
<dbReference type="Proteomes" id="UP000000333">
    <property type="component" value="Chromosome"/>
</dbReference>
<dbReference type="SFLD" id="SFLDS00029">
    <property type="entry name" value="Radical_SAM"/>
    <property type="match status" value="1"/>
</dbReference>
<evidence type="ECO:0000313" key="9">
    <source>
        <dbReference type="Proteomes" id="UP000000333"/>
    </source>
</evidence>
<keyword evidence="1" id="KW-0004">4Fe-4S</keyword>
<dbReference type="PANTHER" id="PTHR30352">
    <property type="entry name" value="PYRUVATE FORMATE-LYASE-ACTIVATING ENZYME"/>
    <property type="match status" value="1"/>
</dbReference>
<dbReference type="InterPro" id="IPR007197">
    <property type="entry name" value="rSAM"/>
</dbReference>
<keyword evidence="5 6" id="KW-0411">Iron-sulfur</keyword>
<accession>E1QZF4</accession>
<dbReference type="GO" id="GO:0003824">
    <property type="term" value="F:catalytic activity"/>
    <property type="evidence" value="ECO:0007669"/>
    <property type="project" value="InterPro"/>
</dbReference>
<dbReference type="InterPro" id="IPR058240">
    <property type="entry name" value="rSAM_sf"/>
</dbReference>
<gene>
    <name evidence="8" type="ordered locus">Olsu_0654</name>
</gene>
<feature type="binding site" evidence="6">
    <location>
        <position position="97"/>
    </location>
    <ligand>
        <name>[4Fe-4S] cluster</name>
        <dbReference type="ChEBI" id="CHEBI:49883"/>
        <note>4Fe-4S-S-AdoMet</note>
    </ligand>
</feature>
<keyword evidence="2 6" id="KW-0949">S-adenosyl-L-methionine</keyword>
<evidence type="ECO:0000313" key="8">
    <source>
        <dbReference type="EMBL" id="ADK67768.1"/>
    </source>
</evidence>
<evidence type="ECO:0000256" key="3">
    <source>
        <dbReference type="ARBA" id="ARBA00022723"/>
    </source>
</evidence>
<dbReference type="SFLD" id="SFLDG01101">
    <property type="entry name" value="Uncharacterised_Radical_SAM_Su"/>
    <property type="match status" value="1"/>
</dbReference>
<dbReference type="PIRSF" id="PIRSF004869">
    <property type="entry name" value="PflX_prd"/>
    <property type="match status" value="1"/>
</dbReference>
<dbReference type="CDD" id="cd01335">
    <property type="entry name" value="Radical_SAM"/>
    <property type="match status" value="1"/>
</dbReference>
<dbReference type="InterPro" id="IPR016431">
    <property type="entry name" value="Pyrv-formate_lyase-activ_prd"/>
</dbReference>
<dbReference type="InterPro" id="IPR027596">
    <property type="entry name" value="AmmeMemoSam_rS"/>
</dbReference>
<dbReference type="GO" id="GO:0051539">
    <property type="term" value="F:4 iron, 4 sulfur cluster binding"/>
    <property type="evidence" value="ECO:0007669"/>
    <property type="project" value="UniProtKB-KW"/>
</dbReference>
<keyword evidence="4 6" id="KW-0408">Iron</keyword>
<dbReference type="GeneID" id="78512073"/>
<feature type="domain" description="Radical SAM core" evidence="7">
    <location>
        <begin position="78"/>
        <end position="295"/>
    </location>
</feature>
<reference evidence="8 9" key="1">
    <citation type="journal article" date="2010" name="Stand. Genomic Sci.">
        <title>Complete genome sequence of Olsenella uli type strain (VPI D76D-27C).</title>
        <authorList>
            <person name="Goker M."/>
            <person name="Held B."/>
            <person name="Lucas S."/>
            <person name="Nolan M."/>
            <person name="Yasawong M."/>
            <person name="Glavina Del Rio T."/>
            <person name="Tice H."/>
            <person name="Cheng J.F."/>
            <person name="Bruce D."/>
            <person name="Detter J.C."/>
            <person name="Tapia R."/>
            <person name="Han C."/>
            <person name="Goodwin L."/>
            <person name="Pitluck S."/>
            <person name="Liolios K."/>
            <person name="Ivanova N."/>
            <person name="Mavromatis K."/>
            <person name="Mikhailova N."/>
            <person name="Pati A."/>
            <person name="Chen A."/>
            <person name="Palaniappan K."/>
            <person name="Land M."/>
            <person name="Hauser L."/>
            <person name="Chang Y.J."/>
            <person name="Jeffries C.D."/>
            <person name="Rohde M."/>
            <person name="Sikorski J."/>
            <person name="Pukall R."/>
            <person name="Woyke T."/>
            <person name="Bristow J."/>
            <person name="Eisen J.A."/>
            <person name="Markowitz V."/>
            <person name="Hugenholtz P."/>
            <person name="Kyrpides N.C."/>
            <person name="Klenk H.P."/>
            <person name="Lapidus A."/>
        </authorList>
    </citation>
    <scope>NUCLEOTIDE SEQUENCE [LARGE SCALE GENOMIC DNA]</scope>
    <source>
        <strain evidence="9">ATCC 49627 / DSM 7084 / CIP 109912 / JCM 12494 / NCIMB 702895 / VPI D76D-27C</strain>
    </source>
</reference>
<sequence length="301" mass="32738">MNDTHGATDGMGATSGAHAMDGTRRATCLTCPRACRVPEGGVGFCRARRNVGGTVVAENYGCVTSLAVDPVEKKPLARFHPGSLLLSVGSYGCNLRCPFCQNHRIAQAGRDGVPWRRVFPERLVDLACEERRRDPRMIGIAYTYNEPLVGWEYVRDCSREAHRHGLVNVLVSSGYANAEVIDCLAGLIDAANIDLKGTAPTFCDECGFDVSTVKGTISRLVASGAHVEVTTLVVPGKNDTPDQVATIARWLCETSGDIVYHLTRFFPCWRMSDAAPTPVERVYALADVAREYLDHVYVGNC</sequence>
<dbReference type="InterPro" id="IPR013785">
    <property type="entry name" value="Aldolase_TIM"/>
</dbReference>
<evidence type="ECO:0000256" key="1">
    <source>
        <dbReference type="ARBA" id="ARBA00022485"/>
    </source>
</evidence>
<dbReference type="eggNOG" id="COG1180">
    <property type="taxonomic scope" value="Bacteria"/>
</dbReference>
<dbReference type="HOGENOM" id="CLU_044176_1_1_11"/>
<dbReference type="SUPFAM" id="SSF102114">
    <property type="entry name" value="Radical SAM enzymes"/>
    <property type="match status" value="1"/>
</dbReference>
<evidence type="ECO:0000259" key="7">
    <source>
        <dbReference type="PROSITE" id="PS51918"/>
    </source>
</evidence>
<dbReference type="PANTHER" id="PTHR30352:SF5">
    <property type="entry name" value="PYRUVATE FORMATE-LYASE 1-ACTIVATING ENZYME"/>
    <property type="match status" value="1"/>
</dbReference>
<protein>
    <submittedName>
        <fullName evidence="8">Radical SAM domain protein</fullName>
    </submittedName>
</protein>
<name>E1QZF4_OLSUV</name>
<dbReference type="KEGG" id="ols:Olsu_0654"/>
<dbReference type="InterPro" id="IPR034457">
    <property type="entry name" value="Organic_radical-activating"/>
</dbReference>